<evidence type="ECO:0000313" key="1">
    <source>
        <dbReference type="EMBL" id="ROR94029.1"/>
    </source>
</evidence>
<proteinExistence type="predicted"/>
<organism evidence="1 3">
    <name type="scientific">Salana multivorans</name>
    <dbReference type="NCBI Taxonomy" id="120377"/>
    <lineage>
        <taxon>Bacteria</taxon>
        <taxon>Bacillati</taxon>
        <taxon>Actinomycetota</taxon>
        <taxon>Actinomycetes</taxon>
        <taxon>Micrococcales</taxon>
        <taxon>Beutenbergiaceae</taxon>
        <taxon>Salana</taxon>
    </lineage>
</organism>
<evidence type="ECO:0000313" key="3">
    <source>
        <dbReference type="Proteomes" id="UP000275356"/>
    </source>
</evidence>
<keyword evidence="3" id="KW-1185">Reference proteome</keyword>
<dbReference type="EMBL" id="RKHQ01000002">
    <property type="protein sequence ID" value="ROR94029.1"/>
    <property type="molecule type" value="Genomic_DNA"/>
</dbReference>
<reference evidence="1 3" key="1">
    <citation type="submission" date="2018-11" db="EMBL/GenBank/DDBJ databases">
        <title>Sequencing the genomes of 1000 actinobacteria strains.</title>
        <authorList>
            <person name="Klenk H.-P."/>
        </authorList>
    </citation>
    <scope>NUCLEOTIDE SEQUENCE [LARGE SCALE GENOMIC DNA]</scope>
    <source>
        <strain evidence="1 3">DSM 13521</strain>
    </source>
</reference>
<dbReference type="EMBL" id="RKHQ01000001">
    <property type="protein sequence ID" value="ROR97833.1"/>
    <property type="molecule type" value="Genomic_DNA"/>
</dbReference>
<accession>A0A3N2D2P6</accession>
<dbReference type="AlphaFoldDB" id="A0A3N2D2P6"/>
<dbReference type="Proteomes" id="UP000275356">
    <property type="component" value="Unassembled WGS sequence"/>
</dbReference>
<evidence type="ECO:0000313" key="2">
    <source>
        <dbReference type="EMBL" id="ROR97833.1"/>
    </source>
</evidence>
<comment type="caution">
    <text evidence="1">The sequence shown here is derived from an EMBL/GenBank/DDBJ whole genome shotgun (WGS) entry which is preliminary data.</text>
</comment>
<sequence length="57" mass="6227">MNSPTVVVRRRPGTPGFPWVVYWRTNLGLSPLAEAGTHTEAVAYADRLARHLPGGAR</sequence>
<name>A0A3N2D2P6_9MICO</name>
<dbReference type="RefSeq" id="WP_170169459.1">
    <property type="nucleotide sequence ID" value="NZ_CALFQU010000007.1"/>
</dbReference>
<gene>
    <name evidence="2" type="ORF">EDD28_2442</name>
    <name evidence="1" type="ORF">EDD28_3459</name>
</gene>
<protein>
    <submittedName>
        <fullName evidence="1">Uncharacterized protein</fullName>
    </submittedName>
</protein>